<name>A0A5E8BPH1_9ASCO</name>
<dbReference type="AlphaFoldDB" id="A0A5E8BPH1"/>
<protein>
    <submittedName>
        <fullName evidence="2">Uncharacterized protein</fullName>
    </submittedName>
</protein>
<organism evidence="2 3">
    <name type="scientific">Magnusiomyces paraingens</name>
    <dbReference type="NCBI Taxonomy" id="2606893"/>
    <lineage>
        <taxon>Eukaryota</taxon>
        <taxon>Fungi</taxon>
        <taxon>Dikarya</taxon>
        <taxon>Ascomycota</taxon>
        <taxon>Saccharomycotina</taxon>
        <taxon>Dipodascomycetes</taxon>
        <taxon>Dipodascales</taxon>
        <taxon>Dipodascaceae</taxon>
        <taxon>Magnusiomyces</taxon>
    </lineage>
</organism>
<dbReference type="EMBL" id="CABVLU010000003">
    <property type="protein sequence ID" value="VVT53223.1"/>
    <property type="molecule type" value="Genomic_DNA"/>
</dbReference>
<dbReference type="RefSeq" id="XP_031854074.1">
    <property type="nucleotide sequence ID" value="XM_031998183.1"/>
</dbReference>
<dbReference type="Proteomes" id="UP000398389">
    <property type="component" value="Unassembled WGS sequence"/>
</dbReference>
<reference evidence="2 3" key="1">
    <citation type="submission" date="2019-09" db="EMBL/GenBank/DDBJ databases">
        <authorList>
            <person name="Brejova B."/>
        </authorList>
    </citation>
    <scope>NUCLEOTIDE SEQUENCE [LARGE SCALE GENOMIC DNA]</scope>
</reference>
<accession>A0A5E8BPH1</accession>
<keyword evidence="3" id="KW-1185">Reference proteome</keyword>
<sequence length="69" mass="6756">MQTSAVIALALASSVVMASNKTTNSTGNTTATATASAPATTNGAAILTNGGLLGAALVGDFYMKSLMFN</sequence>
<evidence type="ECO:0000256" key="1">
    <source>
        <dbReference type="SAM" id="SignalP"/>
    </source>
</evidence>
<gene>
    <name evidence="2" type="ORF">SAPINGB_P003465</name>
</gene>
<evidence type="ECO:0000313" key="2">
    <source>
        <dbReference type="EMBL" id="VVT53223.1"/>
    </source>
</evidence>
<evidence type="ECO:0000313" key="3">
    <source>
        <dbReference type="Proteomes" id="UP000398389"/>
    </source>
</evidence>
<feature type="signal peptide" evidence="1">
    <location>
        <begin position="1"/>
        <end position="18"/>
    </location>
</feature>
<feature type="chain" id="PRO_5022877495" evidence="1">
    <location>
        <begin position="19"/>
        <end position="69"/>
    </location>
</feature>
<proteinExistence type="predicted"/>
<dbReference type="GeneID" id="43582283"/>
<keyword evidence="1" id="KW-0732">Signal</keyword>